<dbReference type="Proteomes" id="UP001165082">
    <property type="component" value="Unassembled WGS sequence"/>
</dbReference>
<dbReference type="Gene3D" id="3.10.250.10">
    <property type="entry name" value="SRCR-like domain"/>
    <property type="match status" value="1"/>
</dbReference>
<accession>A0A9W6ZMR4</accession>
<feature type="transmembrane region" description="Helical" evidence="2">
    <location>
        <begin position="182"/>
        <end position="201"/>
    </location>
</feature>
<dbReference type="OrthoDB" id="536948at2759"/>
<keyword evidence="1" id="KW-1015">Disulfide bond</keyword>
<dbReference type="SUPFAM" id="SSF57184">
    <property type="entry name" value="Growth factor receptor domain"/>
    <property type="match status" value="1"/>
</dbReference>
<keyword evidence="2" id="KW-0812">Transmembrane</keyword>
<dbReference type="PROSITE" id="PS50287">
    <property type="entry name" value="SRCR_2"/>
    <property type="match status" value="1"/>
</dbReference>
<dbReference type="InterPro" id="IPR036772">
    <property type="entry name" value="SRCR-like_dom_sf"/>
</dbReference>
<feature type="domain" description="SRCR" evidence="3">
    <location>
        <begin position="418"/>
        <end position="541"/>
    </location>
</feature>
<dbReference type="PANTHER" id="PTHR46967:SF2">
    <property type="entry name" value="SUSHI, VON WILLEBRAND FACTOR TYPE A, EGF AND PENTRAXIN DOMAIN-CONTAINING PROTEIN 1-LIKE"/>
    <property type="match status" value="1"/>
</dbReference>
<dbReference type="Gene3D" id="2.10.50.10">
    <property type="entry name" value="Tumor Necrosis Factor Receptor, subunit A, domain 2"/>
    <property type="match status" value="1"/>
</dbReference>
<keyword evidence="2" id="KW-1133">Transmembrane helix</keyword>
<feature type="transmembrane region" description="Helical" evidence="2">
    <location>
        <begin position="213"/>
        <end position="230"/>
    </location>
</feature>
<dbReference type="Pfam" id="PF00530">
    <property type="entry name" value="SRCR"/>
    <property type="match status" value="1"/>
</dbReference>
<comment type="caution">
    <text evidence="4">The sequence shown here is derived from an EMBL/GenBank/DDBJ whole genome shotgun (WGS) entry which is preliminary data.</text>
</comment>
<dbReference type="GO" id="GO:0016020">
    <property type="term" value="C:membrane"/>
    <property type="evidence" value="ECO:0007669"/>
    <property type="project" value="InterPro"/>
</dbReference>
<feature type="transmembrane region" description="Helical" evidence="2">
    <location>
        <begin position="280"/>
        <end position="303"/>
    </location>
</feature>
<dbReference type="EMBL" id="BRXZ01004707">
    <property type="protein sequence ID" value="GMH54097.1"/>
    <property type="molecule type" value="Genomic_DNA"/>
</dbReference>
<reference evidence="4" key="1">
    <citation type="submission" date="2022-07" db="EMBL/GenBank/DDBJ databases">
        <title>Genome analysis of Parmales, a sister group of diatoms, reveals the evolutionary specialization of diatoms from phago-mixotrophs to photoautotrophs.</title>
        <authorList>
            <person name="Ban H."/>
            <person name="Sato S."/>
            <person name="Yoshikawa S."/>
            <person name="Kazumasa Y."/>
            <person name="Nakamura Y."/>
            <person name="Ichinomiya M."/>
            <person name="Saitoh K."/>
            <person name="Sato N."/>
            <person name="Blanc-Mathieu R."/>
            <person name="Endo H."/>
            <person name="Kuwata A."/>
            <person name="Ogata H."/>
        </authorList>
    </citation>
    <scope>NUCLEOTIDE SEQUENCE</scope>
</reference>
<keyword evidence="2" id="KW-0472">Membrane</keyword>
<feature type="transmembrane region" description="Helical" evidence="2">
    <location>
        <begin position="150"/>
        <end position="170"/>
    </location>
</feature>
<evidence type="ECO:0000256" key="1">
    <source>
        <dbReference type="ARBA" id="ARBA00023157"/>
    </source>
</evidence>
<sequence>MPQKEEIERGDSMKGDFDQHLKDTAAAMAEKGLKAEGADATDAVNTDALAKLMDGGGLPLERLNIAINWAQNFGLVMLVDVAWPESFKEWFTWIEMLGLDFDVFGGMGEDVSISLGLLVPVWLVWEFDVGLFQKRTYFAHYYFIREGEEVFIMGCVLSITAIVLSCMNISNSKGWVTVYKDWVPVYIGAGFFLGLCGWLFLLPSPNRDRKAGLMPIAAIVISMIIAAAGWSDNDLVNAFILVLSGLSLLSFLHQSYLVLDYEVCESAGEDFAKKRQENQMYYFLFFYIVAYLSGVSACTKLMVAKPEITNTDFYCENSTFAAEQMEPEQRKLLVEPFNTIVKYSSEDAWDGGVFGLADNSSGIKGETEDWATAGAELWGAGWSGGQGQRRMTGCGLGSGLNSTLGALPTGQLQDASSVRIRNSSNNSPTFDGEGVVSGRIEVKPSGETAWGTIYDDPNPLFLALYSWDDVDALVACREIGSEIGYTTISGTALSRGNTTDGSGEQWWKFVGCSGSEETLESCPKSTLFLTDHSNDIGITCKFVQTECEACPAGKFSDTIYTSPCTSCEAGRYSSTPSATSSETCVACEAGKASSSTGSVACTSCEAGTISTDEASTICTKCASGKYSNLAISSTSCAANCTAGRYATGNGLIDDKAVYEKEVKNTIGSILLPFYVILPLLVLTRAAQQANAAVKVEATNGRTYKDSIDVFRKKAVESRINEVTAKENMEKQRLSRDSPGYRASVAAVLIAPYEEKFWWWKIFLMFEKALLAIIVLVGASSWVAVAVAGCGWLASAKCRPHWDQAEDGIDILARLTTFLTCLVAALIEEGVLKGDEVWVAITLNSLAAMTLLTLVYVIRPSRLVRGAFKSTKSALRGAAVRAGEVGIANLTKASAAEITETEFEQFSPAIKGILLLNFPELFDYFNMDRPERILFALQHDEAAASFISESEAAEILKEEFEQFPEVTQAKLLEKFCDTFEYVSRLERTLILFRINGMRQISKTSESDAKEIPKEEFEKLSDSVKGILVGRFGRLWGDFKFGNESLILAVGLYFGQIPEEVVCLGAPFSMKGGTAQGRMEVGTKLMLEEEEVMISQSLGNDPGQGYEVVWIADGKVHSRIITSETADKGAFARSCADDYIVDKTKKSHFRDWEWKSTH</sequence>
<dbReference type="AlphaFoldDB" id="A0A9W6ZMR4"/>
<dbReference type="InterPro" id="IPR001190">
    <property type="entry name" value="SRCR"/>
</dbReference>
<evidence type="ECO:0000259" key="3">
    <source>
        <dbReference type="PROSITE" id="PS50287"/>
    </source>
</evidence>
<dbReference type="SMART" id="SM01411">
    <property type="entry name" value="Ephrin_rec_like"/>
    <property type="match status" value="2"/>
</dbReference>
<feature type="transmembrane region" description="Helical" evidence="2">
    <location>
        <begin position="236"/>
        <end position="259"/>
    </location>
</feature>
<evidence type="ECO:0000313" key="5">
    <source>
        <dbReference type="Proteomes" id="UP001165082"/>
    </source>
</evidence>
<gene>
    <name evidence="4" type="ORF">TrRE_jg11604</name>
</gene>
<dbReference type="SUPFAM" id="SSF56487">
    <property type="entry name" value="SRCR-like"/>
    <property type="match status" value="1"/>
</dbReference>
<dbReference type="PANTHER" id="PTHR46967">
    <property type="entry name" value="INSULIN-LIKE GROWTH FACTOR BINDING PROTEIN,N-TERMINAL"/>
    <property type="match status" value="1"/>
</dbReference>
<protein>
    <recommendedName>
        <fullName evidence="3">SRCR domain-containing protein</fullName>
    </recommendedName>
</protein>
<feature type="transmembrane region" description="Helical" evidence="2">
    <location>
        <begin position="836"/>
        <end position="857"/>
    </location>
</feature>
<dbReference type="InterPro" id="IPR009030">
    <property type="entry name" value="Growth_fac_rcpt_cys_sf"/>
</dbReference>
<organism evidence="4 5">
    <name type="scientific">Triparma retinervis</name>
    <dbReference type="NCBI Taxonomy" id="2557542"/>
    <lineage>
        <taxon>Eukaryota</taxon>
        <taxon>Sar</taxon>
        <taxon>Stramenopiles</taxon>
        <taxon>Ochrophyta</taxon>
        <taxon>Bolidophyceae</taxon>
        <taxon>Parmales</taxon>
        <taxon>Triparmaceae</taxon>
        <taxon>Triparma</taxon>
    </lineage>
</organism>
<evidence type="ECO:0000256" key="2">
    <source>
        <dbReference type="SAM" id="Phobius"/>
    </source>
</evidence>
<name>A0A9W6ZMR4_9STRA</name>
<feature type="non-terminal residue" evidence="4">
    <location>
        <position position="1"/>
    </location>
</feature>
<dbReference type="SMART" id="SM00202">
    <property type="entry name" value="SR"/>
    <property type="match status" value="1"/>
</dbReference>
<keyword evidence="5" id="KW-1185">Reference proteome</keyword>
<evidence type="ECO:0000313" key="4">
    <source>
        <dbReference type="EMBL" id="GMH54097.1"/>
    </source>
</evidence>
<proteinExistence type="predicted"/>
<feature type="transmembrane region" description="Helical" evidence="2">
    <location>
        <begin position="768"/>
        <end position="793"/>
    </location>
</feature>